<dbReference type="EC" id="4.2.1.96" evidence="3"/>
<dbReference type="SUPFAM" id="SSF55248">
    <property type="entry name" value="PCD-like"/>
    <property type="match status" value="1"/>
</dbReference>
<evidence type="ECO:0000256" key="3">
    <source>
        <dbReference type="ARBA" id="ARBA00013252"/>
    </source>
</evidence>
<dbReference type="CDD" id="cd00488">
    <property type="entry name" value="PCD_DCoH"/>
    <property type="match status" value="1"/>
</dbReference>
<comment type="similarity">
    <text evidence="2">Belongs to the pterin-4-alpha-carbinolamine dehydratase family.</text>
</comment>
<keyword evidence="6" id="KW-1185">Reference proteome</keyword>
<comment type="catalytic activity">
    <reaction evidence="1">
        <text>(4aS,6R)-4a-hydroxy-L-erythro-5,6,7,8-tetrahydrobiopterin = (6R)-L-erythro-6,7-dihydrobiopterin + H2O</text>
        <dbReference type="Rhea" id="RHEA:11920"/>
        <dbReference type="ChEBI" id="CHEBI:15377"/>
        <dbReference type="ChEBI" id="CHEBI:15642"/>
        <dbReference type="ChEBI" id="CHEBI:43120"/>
        <dbReference type="EC" id="4.2.1.96"/>
    </reaction>
</comment>
<dbReference type="Pfam" id="PF01329">
    <property type="entry name" value="Pterin_4a"/>
    <property type="match status" value="1"/>
</dbReference>
<reference evidence="5 6" key="1">
    <citation type="submission" date="2017-07" db="EMBL/GenBank/DDBJ databases">
        <title>Leptospira spp. isolated from tropical soils.</title>
        <authorList>
            <person name="Thibeaux R."/>
            <person name="Iraola G."/>
            <person name="Ferres I."/>
            <person name="Bierque E."/>
            <person name="Girault D."/>
            <person name="Soupe-Gilbert M.-E."/>
            <person name="Picardeau M."/>
            <person name="Goarant C."/>
        </authorList>
    </citation>
    <scope>NUCLEOTIDE SEQUENCE [LARGE SCALE GENOMIC DNA]</scope>
    <source>
        <strain evidence="5 6">FH4-C-A1</strain>
    </source>
</reference>
<proteinExistence type="inferred from homology"/>
<evidence type="ECO:0000256" key="2">
    <source>
        <dbReference type="ARBA" id="ARBA00006472"/>
    </source>
</evidence>
<dbReference type="InterPro" id="IPR001533">
    <property type="entry name" value="Pterin_deHydtase"/>
</dbReference>
<keyword evidence="4" id="KW-0456">Lyase</keyword>
<dbReference type="PANTHER" id="PTHR12599">
    <property type="entry name" value="PTERIN-4-ALPHA-CARBINOLAMINE DEHYDRATASE"/>
    <property type="match status" value="1"/>
</dbReference>
<dbReference type="RefSeq" id="WP_100764392.1">
    <property type="nucleotide sequence ID" value="NZ_NPDS01000013.1"/>
</dbReference>
<accession>A0ABX4NFC7</accession>
<organism evidence="5 6">
    <name type="scientific">Leptospira barantonii</name>
    <dbReference type="NCBI Taxonomy" id="2023184"/>
    <lineage>
        <taxon>Bacteria</taxon>
        <taxon>Pseudomonadati</taxon>
        <taxon>Spirochaetota</taxon>
        <taxon>Spirochaetia</taxon>
        <taxon>Leptospirales</taxon>
        <taxon>Leptospiraceae</taxon>
        <taxon>Leptospira</taxon>
    </lineage>
</organism>
<dbReference type="EMBL" id="NPDS01000013">
    <property type="protein sequence ID" value="PJZ55388.1"/>
    <property type="molecule type" value="Genomic_DNA"/>
</dbReference>
<gene>
    <name evidence="5" type="ORF">CH367_20620</name>
</gene>
<dbReference type="InterPro" id="IPR036428">
    <property type="entry name" value="PCD_sf"/>
</dbReference>
<name>A0ABX4NFC7_9LEPT</name>
<evidence type="ECO:0000313" key="5">
    <source>
        <dbReference type="EMBL" id="PJZ55388.1"/>
    </source>
</evidence>
<comment type="caution">
    <text evidence="5">The sequence shown here is derived from an EMBL/GenBank/DDBJ whole genome shotgun (WGS) entry which is preliminary data.</text>
</comment>
<evidence type="ECO:0000256" key="4">
    <source>
        <dbReference type="ARBA" id="ARBA00023239"/>
    </source>
</evidence>
<sequence>MTSSELNDLKEKIPSGWEVRFRDEVPFLSKTYSFNNYLSGVKFVDAIANIAEEMDHHPDILLVYRKVTVEIFTHSKKTITDLDLRFVHEAEKVYKG</sequence>
<evidence type="ECO:0000256" key="1">
    <source>
        <dbReference type="ARBA" id="ARBA00001554"/>
    </source>
</evidence>
<dbReference type="Proteomes" id="UP000231879">
    <property type="component" value="Unassembled WGS sequence"/>
</dbReference>
<protein>
    <recommendedName>
        <fullName evidence="3">4a-hydroxytetrahydrobiopterin dehydratase</fullName>
        <ecNumber evidence="3">4.2.1.96</ecNumber>
    </recommendedName>
</protein>
<dbReference type="PANTHER" id="PTHR12599:SF0">
    <property type="entry name" value="PTERIN-4-ALPHA-CARBINOLAMINE DEHYDRATASE"/>
    <property type="match status" value="1"/>
</dbReference>
<dbReference type="Gene3D" id="3.30.1360.20">
    <property type="entry name" value="Transcriptional coactivator/pterin dehydratase"/>
    <property type="match status" value="1"/>
</dbReference>
<evidence type="ECO:0000313" key="6">
    <source>
        <dbReference type="Proteomes" id="UP000231879"/>
    </source>
</evidence>